<dbReference type="PANTHER" id="PTHR45764">
    <property type="entry name" value="BZIP TRANSCRIPTION FACTOR 44"/>
    <property type="match status" value="1"/>
</dbReference>
<dbReference type="AlphaFoldDB" id="A0A7J7MQ83"/>
<keyword evidence="2" id="KW-0805">Transcription regulation</keyword>
<dbReference type="PANTHER" id="PTHR45764:SF34">
    <property type="entry name" value="BZIP TRANSCRIPTION FACTOR 53"/>
    <property type="match status" value="1"/>
</dbReference>
<dbReference type="OrthoDB" id="551672at2759"/>
<dbReference type="GO" id="GO:0046982">
    <property type="term" value="F:protein heterodimerization activity"/>
    <property type="evidence" value="ECO:0007669"/>
    <property type="project" value="UniProtKB-ARBA"/>
</dbReference>
<evidence type="ECO:0000313" key="8">
    <source>
        <dbReference type="EMBL" id="KAF6156922.1"/>
    </source>
</evidence>
<evidence type="ECO:0000256" key="1">
    <source>
        <dbReference type="ARBA" id="ARBA00004123"/>
    </source>
</evidence>
<evidence type="ECO:0000256" key="3">
    <source>
        <dbReference type="ARBA" id="ARBA00023125"/>
    </source>
</evidence>
<dbReference type="PROSITE" id="PS00036">
    <property type="entry name" value="BZIP_BASIC"/>
    <property type="match status" value="1"/>
</dbReference>
<accession>A0A7J7MQ83</accession>
<evidence type="ECO:0000256" key="5">
    <source>
        <dbReference type="ARBA" id="ARBA00023242"/>
    </source>
</evidence>
<dbReference type="Pfam" id="PF07716">
    <property type="entry name" value="bZIP_2"/>
    <property type="match status" value="1"/>
</dbReference>
<feature type="region of interest" description="Disordered" evidence="6">
    <location>
        <begin position="1"/>
        <end position="45"/>
    </location>
</feature>
<name>A0A7J7MQ83_9MAGN</name>
<keyword evidence="4" id="KW-0804">Transcription</keyword>
<dbReference type="GO" id="GO:0005634">
    <property type="term" value="C:nucleus"/>
    <property type="evidence" value="ECO:0007669"/>
    <property type="project" value="UniProtKB-SubCell"/>
</dbReference>
<evidence type="ECO:0000259" key="7">
    <source>
        <dbReference type="PROSITE" id="PS50217"/>
    </source>
</evidence>
<proteinExistence type="predicted"/>
<evidence type="ECO:0000256" key="2">
    <source>
        <dbReference type="ARBA" id="ARBA00023015"/>
    </source>
</evidence>
<dbReference type="InterPro" id="IPR046347">
    <property type="entry name" value="bZIP_sf"/>
</dbReference>
<dbReference type="SMART" id="SM00338">
    <property type="entry name" value="BRLZ"/>
    <property type="match status" value="1"/>
</dbReference>
<dbReference type="FunFam" id="1.20.5.170:FF:000020">
    <property type="entry name" value="BZIP transcription factor"/>
    <property type="match status" value="1"/>
</dbReference>
<dbReference type="SUPFAM" id="SSF57959">
    <property type="entry name" value="Leucine zipper domain"/>
    <property type="match status" value="1"/>
</dbReference>
<comment type="caution">
    <text evidence="8">The sequence shown here is derived from an EMBL/GenBank/DDBJ whole genome shotgun (WGS) entry which is preliminary data.</text>
</comment>
<sequence>MSSIQPVSSGSGSEDPQYVMVDDRKKRRMLSNRESARRSRMKKQKHLDELINQVVQLQRENNEIVQRVDTTTTCYINVESENNILRTQMMELSDRLQSLNNVLHIIEDVSGFSMDIPEIPDPLLKPWQLPCPSQPIMASSNMFLY</sequence>
<dbReference type="InterPro" id="IPR004827">
    <property type="entry name" value="bZIP"/>
</dbReference>
<keyword evidence="5" id="KW-0539">Nucleus</keyword>
<protein>
    <recommendedName>
        <fullName evidence="7">BZIP domain-containing protein</fullName>
    </recommendedName>
</protein>
<dbReference type="GO" id="GO:0045893">
    <property type="term" value="P:positive regulation of DNA-templated transcription"/>
    <property type="evidence" value="ECO:0007669"/>
    <property type="project" value="TreeGrafter"/>
</dbReference>
<dbReference type="Gene3D" id="1.20.5.170">
    <property type="match status" value="1"/>
</dbReference>
<comment type="subcellular location">
    <subcellularLocation>
        <location evidence="1">Nucleus</location>
    </subcellularLocation>
</comment>
<keyword evidence="3" id="KW-0238">DNA-binding</keyword>
<evidence type="ECO:0000256" key="4">
    <source>
        <dbReference type="ARBA" id="ARBA00023163"/>
    </source>
</evidence>
<evidence type="ECO:0000256" key="6">
    <source>
        <dbReference type="SAM" id="MobiDB-lite"/>
    </source>
</evidence>
<dbReference type="GO" id="GO:0003700">
    <property type="term" value="F:DNA-binding transcription factor activity"/>
    <property type="evidence" value="ECO:0007669"/>
    <property type="project" value="InterPro"/>
</dbReference>
<gene>
    <name evidence="8" type="ORF">GIB67_039683</name>
</gene>
<organism evidence="8 9">
    <name type="scientific">Kingdonia uniflora</name>
    <dbReference type="NCBI Taxonomy" id="39325"/>
    <lineage>
        <taxon>Eukaryota</taxon>
        <taxon>Viridiplantae</taxon>
        <taxon>Streptophyta</taxon>
        <taxon>Embryophyta</taxon>
        <taxon>Tracheophyta</taxon>
        <taxon>Spermatophyta</taxon>
        <taxon>Magnoliopsida</taxon>
        <taxon>Ranunculales</taxon>
        <taxon>Circaeasteraceae</taxon>
        <taxon>Kingdonia</taxon>
    </lineage>
</organism>
<dbReference type="EMBL" id="JACGCM010001289">
    <property type="protein sequence ID" value="KAF6156922.1"/>
    <property type="molecule type" value="Genomic_DNA"/>
</dbReference>
<reference evidence="8 9" key="1">
    <citation type="journal article" date="2020" name="IScience">
        <title>Genome Sequencing of the Endangered Kingdonia uniflora (Circaeasteraceae, Ranunculales) Reveals Potential Mechanisms of Evolutionary Specialization.</title>
        <authorList>
            <person name="Sun Y."/>
            <person name="Deng T."/>
            <person name="Zhang A."/>
            <person name="Moore M.J."/>
            <person name="Landis J.B."/>
            <person name="Lin N."/>
            <person name="Zhang H."/>
            <person name="Zhang X."/>
            <person name="Huang J."/>
            <person name="Zhang X."/>
            <person name="Sun H."/>
            <person name="Wang H."/>
        </authorList>
    </citation>
    <scope>NUCLEOTIDE SEQUENCE [LARGE SCALE GENOMIC DNA]</scope>
    <source>
        <strain evidence="8">TB1705</strain>
        <tissue evidence="8">Leaf</tissue>
    </source>
</reference>
<dbReference type="InterPro" id="IPR045314">
    <property type="entry name" value="bZIP_plant_GBF1"/>
</dbReference>
<dbReference type="Proteomes" id="UP000541444">
    <property type="component" value="Unassembled WGS sequence"/>
</dbReference>
<keyword evidence="9" id="KW-1185">Reference proteome</keyword>
<feature type="domain" description="BZIP" evidence="7">
    <location>
        <begin position="22"/>
        <end position="69"/>
    </location>
</feature>
<dbReference type="GO" id="GO:0000976">
    <property type="term" value="F:transcription cis-regulatory region binding"/>
    <property type="evidence" value="ECO:0007669"/>
    <property type="project" value="TreeGrafter"/>
</dbReference>
<evidence type="ECO:0000313" key="9">
    <source>
        <dbReference type="Proteomes" id="UP000541444"/>
    </source>
</evidence>
<dbReference type="CDD" id="cd14702">
    <property type="entry name" value="bZIP_plant_GBF1"/>
    <property type="match status" value="1"/>
</dbReference>
<dbReference type="PROSITE" id="PS50217">
    <property type="entry name" value="BZIP"/>
    <property type="match status" value="1"/>
</dbReference>